<name>A0A2S7RVU2_ENTMU</name>
<evidence type="ECO:0000313" key="2">
    <source>
        <dbReference type="Proteomes" id="UP000237934"/>
    </source>
</evidence>
<accession>A0A2S7RVU2</accession>
<gene>
    <name evidence="1" type="ORF">CUS89_05575</name>
</gene>
<proteinExistence type="predicted"/>
<reference evidence="1 2" key="1">
    <citation type="journal article" date="2018" name="Pathog. Dis.">
        <title>Whole-genome sequencing based characterization of antimicrobial resistance in Enterococcus.</title>
        <authorList>
            <person name="Tyson G."/>
        </authorList>
    </citation>
    <scope>NUCLEOTIDE SEQUENCE [LARGE SCALE GENOMIC DNA]</scope>
    <source>
        <strain evidence="1 2">CVM N55263</strain>
    </source>
</reference>
<comment type="caution">
    <text evidence="1">The sequence shown here is derived from an EMBL/GenBank/DDBJ whole genome shotgun (WGS) entry which is preliminary data.</text>
</comment>
<dbReference type="EMBL" id="PUAP01000018">
    <property type="protein sequence ID" value="PQF23961.1"/>
    <property type="molecule type" value="Genomic_DNA"/>
</dbReference>
<dbReference type="Proteomes" id="UP000237934">
    <property type="component" value="Unassembled WGS sequence"/>
</dbReference>
<organism evidence="1 2">
    <name type="scientific">Enterococcus mundtii</name>
    <dbReference type="NCBI Taxonomy" id="53346"/>
    <lineage>
        <taxon>Bacteria</taxon>
        <taxon>Bacillati</taxon>
        <taxon>Bacillota</taxon>
        <taxon>Bacilli</taxon>
        <taxon>Lactobacillales</taxon>
        <taxon>Enterococcaceae</taxon>
        <taxon>Enterococcus</taxon>
    </lineage>
</organism>
<dbReference type="AlphaFoldDB" id="A0A2S7RVU2"/>
<protein>
    <submittedName>
        <fullName evidence="1">Uncharacterized protein</fullName>
    </submittedName>
</protein>
<dbReference type="RefSeq" id="WP_019723305.1">
    <property type="nucleotide sequence ID" value="NZ_LSMC01000060.1"/>
</dbReference>
<sequence>MYSNLDDFLENDKSVEEKKYKVNEMINSLDFDQLSQAIEFLSEPFFTNKLKDYLLDSRLPDIESKEFLFLIQAKKYNGNIVRKIMNRADISNYYLNKFIHKYDLQEISSGIYIFPHKSLDAPFLFQSQYSKAVISHESALYMLDLSDVIPKKTIISLPKDYKLSQLEKNSNQYIKIDKGVYNNNKALVLSYYENDPIFVTKNNPIESTQIVLKKTMKNNLVRVTSAERTIADILTPKSNIEEEVKNEALRRYYDLYSRDSNRLRRIAYKQGVLKELDKYLWELQL</sequence>
<evidence type="ECO:0000313" key="1">
    <source>
        <dbReference type="EMBL" id="PQF23961.1"/>
    </source>
</evidence>